<name>A0ABT4GBM3_9BACL</name>
<accession>A0ABT4GBM3</accession>
<proteinExistence type="predicted"/>
<dbReference type="InterPro" id="IPR009959">
    <property type="entry name" value="Cyclase_SnoaL-like"/>
</dbReference>
<keyword evidence="2" id="KW-1185">Reference proteome</keyword>
<dbReference type="PANTHER" id="PTHR38436:SF1">
    <property type="entry name" value="ESTER CYCLASE"/>
    <property type="match status" value="1"/>
</dbReference>
<dbReference type="Gene3D" id="3.10.450.50">
    <property type="match status" value="1"/>
</dbReference>
<organism evidence="1 2">
    <name type="scientific">Paenibacillus alginolyticus</name>
    <dbReference type="NCBI Taxonomy" id="59839"/>
    <lineage>
        <taxon>Bacteria</taxon>
        <taxon>Bacillati</taxon>
        <taxon>Bacillota</taxon>
        <taxon>Bacilli</taxon>
        <taxon>Bacillales</taxon>
        <taxon>Paenibacillaceae</taxon>
        <taxon>Paenibacillus</taxon>
    </lineage>
</organism>
<gene>
    <name evidence="1" type="ORF">M5X19_11850</name>
</gene>
<evidence type="ECO:0000313" key="2">
    <source>
        <dbReference type="Proteomes" id="UP001527099"/>
    </source>
</evidence>
<reference evidence="1 2" key="1">
    <citation type="submission" date="2022-05" db="EMBL/GenBank/DDBJ databases">
        <title>Genome Sequencing of Bee-Associated Microbes.</title>
        <authorList>
            <person name="Dunlap C."/>
        </authorList>
    </citation>
    <scope>NUCLEOTIDE SEQUENCE [LARGE SCALE GENOMIC DNA]</scope>
    <source>
        <strain evidence="1 2">NRRL B-14421</strain>
    </source>
</reference>
<dbReference type="PANTHER" id="PTHR38436">
    <property type="entry name" value="POLYKETIDE CYCLASE SNOAL-LIKE DOMAIN"/>
    <property type="match status" value="1"/>
</dbReference>
<dbReference type="Pfam" id="PF07366">
    <property type="entry name" value="SnoaL"/>
    <property type="match status" value="1"/>
</dbReference>
<dbReference type="EMBL" id="JAMDMX010000036">
    <property type="protein sequence ID" value="MCY9693584.1"/>
    <property type="molecule type" value="Genomic_DNA"/>
</dbReference>
<evidence type="ECO:0000313" key="1">
    <source>
        <dbReference type="EMBL" id="MCY9693584.1"/>
    </source>
</evidence>
<protein>
    <submittedName>
        <fullName evidence="1">Ester cyclase</fullName>
    </submittedName>
</protein>
<dbReference type="InterPro" id="IPR032710">
    <property type="entry name" value="NTF2-like_dom_sf"/>
</dbReference>
<dbReference type="RefSeq" id="WP_268615208.1">
    <property type="nucleotide sequence ID" value="NZ_JAMDMX010000036.1"/>
</dbReference>
<comment type="caution">
    <text evidence="1">The sequence shown here is derived from an EMBL/GenBank/DDBJ whole genome shotgun (WGS) entry which is preliminary data.</text>
</comment>
<dbReference type="Proteomes" id="UP001527099">
    <property type="component" value="Unassembled WGS sequence"/>
</dbReference>
<sequence length="133" mass="15405">MITIEQKNIETVSAFIEAFWNQSDMESTEKYLSTDYQEHSYQSKEGLKQFAGKILEAFPDKLYTVEEIIAQGEKVIVRMVVKGTHRGLFFGNPPTGNSINVTLYRQYRVVDGKIAEHRGWIDMITMWHQIKAN</sequence>
<dbReference type="SUPFAM" id="SSF54427">
    <property type="entry name" value="NTF2-like"/>
    <property type="match status" value="1"/>
</dbReference>